<proteinExistence type="inferred from homology"/>
<organism evidence="15 16">
    <name type="scientific">Eumeta variegata</name>
    <name type="common">Bagworm moth</name>
    <name type="synonym">Eumeta japonica</name>
    <dbReference type="NCBI Taxonomy" id="151549"/>
    <lineage>
        <taxon>Eukaryota</taxon>
        <taxon>Metazoa</taxon>
        <taxon>Ecdysozoa</taxon>
        <taxon>Arthropoda</taxon>
        <taxon>Hexapoda</taxon>
        <taxon>Insecta</taxon>
        <taxon>Pterygota</taxon>
        <taxon>Neoptera</taxon>
        <taxon>Endopterygota</taxon>
        <taxon>Lepidoptera</taxon>
        <taxon>Glossata</taxon>
        <taxon>Ditrysia</taxon>
        <taxon>Tineoidea</taxon>
        <taxon>Psychidae</taxon>
        <taxon>Oiketicinae</taxon>
        <taxon>Eumeta</taxon>
    </lineage>
</organism>
<dbReference type="AlphaFoldDB" id="A0A4C1ZUF2"/>
<sequence>MFFALFELAKHPDILDKLREEVDDVFERCDDNTTKLRCTKIGGVLPVGQIHVDKGTLIHIPVYALHRDPKYYPEPKNLTGSI</sequence>
<evidence type="ECO:0000256" key="4">
    <source>
        <dbReference type="ARBA" id="ARBA00010617"/>
    </source>
</evidence>
<keyword evidence="13" id="KW-0472">Membrane</keyword>
<dbReference type="InterPro" id="IPR036396">
    <property type="entry name" value="Cyt_P450_sf"/>
</dbReference>
<dbReference type="GO" id="GO:0005789">
    <property type="term" value="C:endoplasmic reticulum membrane"/>
    <property type="evidence" value="ECO:0007669"/>
    <property type="project" value="UniProtKB-SubCell"/>
</dbReference>
<evidence type="ECO:0000256" key="6">
    <source>
        <dbReference type="ARBA" id="ARBA00022617"/>
    </source>
</evidence>
<dbReference type="GO" id="GO:0005506">
    <property type="term" value="F:iron ion binding"/>
    <property type="evidence" value="ECO:0007669"/>
    <property type="project" value="InterPro"/>
</dbReference>
<reference evidence="15 16" key="1">
    <citation type="journal article" date="2019" name="Commun. Biol.">
        <title>The bagworm genome reveals a unique fibroin gene that provides high tensile strength.</title>
        <authorList>
            <person name="Kono N."/>
            <person name="Nakamura H."/>
            <person name="Ohtoshi R."/>
            <person name="Tomita M."/>
            <person name="Numata K."/>
            <person name="Arakawa K."/>
        </authorList>
    </citation>
    <scope>NUCLEOTIDE SEQUENCE [LARGE SCALE GENOMIC DNA]</scope>
</reference>
<comment type="catalytic activity">
    <reaction evidence="14">
        <text>an organic molecule + reduced [NADPH--hemoprotein reductase] + O2 = an alcohol + oxidized [NADPH--hemoprotein reductase] + H2O + H(+)</text>
        <dbReference type="Rhea" id="RHEA:17149"/>
        <dbReference type="Rhea" id="RHEA-COMP:11964"/>
        <dbReference type="Rhea" id="RHEA-COMP:11965"/>
        <dbReference type="ChEBI" id="CHEBI:15377"/>
        <dbReference type="ChEBI" id="CHEBI:15378"/>
        <dbReference type="ChEBI" id="CHEBI:15379"/>
        <dbReference type="ChEBI" id="CHEBI:30879"/>
        <dbReference type="ChEBI" id="CHEBI:57618"/>
        <dbReference type="ChEBI" id="CHEBI:58210"/>
        <dbReference type="ChEBI" id="CHEBI:142491"/>
        <dbReference type="EC" id="1.14.14.1"/>
    </reaction>
</comment>
<keyword evidence="8" id="KW-0256">Endoplasmic reticulum</keyword>
<dbReference type="Pfam" id="PF00067">
    <property type="entry name" value="p450"/>
    <property type="match status" value="2"/>
</dbReference>
<evidence type="ECO:0000313" key="15">
    <source>
        <dbReference type="EMBL" id="GBP90659.1"/>
    </source>
</evidence>
<evidence type="ECO:0000256" key="2">
    <source>
        <dbReference type="ARBA" id="ARBA00004174"/>
    </source>
</evidence>
<evidence type="ECO:0000256" key="7">
    <source>
        <dbReference type="ARBA" id="ARBA00022723"/>
    </source>
</evidence>
<evidence type="ECO:0000256" key="5">
    <source>
        <dbReference type="ARBA" id="ARBA00012109"/>
    </source>
</evidence>
<dbReference type="InterPro" id="IPR001128">
    <property type="entry name" value="Cyt_P450"/>
</dbReference>
<dbReference type="OrthoDB" id="2789670at2759"/>
<comment type="similarity">
    <text evidence="4">Belongs to the cytochrome P450 family.</text>
</comment>
<dbReference type="SUPFAM" id="SSF48264">
    <property type="entry name" value="Cytochrome P450"/>
    <property type="match status" value="1"/>
</dbReference>
<evidence type="ECO:0000256" key="1">
    <source>
        <dbReference type="ARBA" id="ARBA00001971"/>
    </source>
</evidence>
<protein>
    <recommendedName>
        <fullName evidence="5">unspecific monooxygenase</fullName>
        <ecNumber evidence="5">1.14.14.1</ecNumber>
    </recommendedName>
</protein>
<dbReference type="PANTHER" id="PTHR24292:SF54">
    <property type="entry name" value="CYP9F3-RELATED"/>
    <property type="match status" value="1"/>
</dbReference>
<evidence type="ECO:0000256" key="11">
    <source>
        <dbReference type="ARBA" id="ARBA00023004"/>
    </source>
</evidence>
<evidence type="ECO:0000256" key="8">
    <source>
        <dbReference type="ARBA" id="ARBA00022824"/>
    </source>
</evidence>
<evidence type="ECO:0000313" key="16">
    <source>
        <dbReference type="Proteomes" id="UP000299102"/>
    </source>
</evidence>
<keyword evidence="9" id="KW-0492">Microsome</keyword>
<keyword evidence="7" id="KW-0479">Metal-binding</keyword>
<gene>
    <name evidence="15" type="primary">Cyp3a13</name>
    <name evidence="15" type="ORF">EVAR_65075_1</name>
</gene>
<keyword evidence="12" id="KW-0503">Monooxygenase</keyword>
<dbReference type="PANTHER" id="PTHR24292">
    <property type="entry name" value="CYTOCHROME P450"/>
    <property type="match status" value="1"/>
</dbReference>
<keyword evidence="11" id="KW-0408">Iron</keyword>
<evidence type="ECO:0000256" key="14">
    <source>
        <dbReference type="ARBA" id="ARBA00047827"/>
    </source>
</evidence>
<evidence type="ECO:0000256" key="3">
    <source>
        <dbReference type="ARBA" id="ARBA00004406"/>
    </source>
</evidence>
<comment type="cofactor">
    <cofactor evidence="1">
        <name>heme</name>
        <dbReference type="ChEBI" id="CHEBI:30413"/>
    </cofactor>
</comment>
<name>A0A4C1ZUF2_EUMVA</name>
<dbReference type="EC" id="1.14.14.1" evidence="5"/>
<keyword evidence="10" id="KW-0560">Oxidoreductase</keyword>
<evidence type="ECO:0000256" key="13">
    <source>
        <dbReference type="ARBA" id="ARBA00023136"/>
    </source>
</evidence>
<evidence type="ECO:0000256" key="12">
    <source>
        <dbReference type="ARBA" id="ARBA00023033"/>
    </source>
</evidence>
<dbReference type="InterPro" id="IPR050476">
    <property type="entry name" value="Insect_CytP450_Detox"/>
</dbReference>
<dbReference type="EMBL" id="BGZK01002101">
    <property type="protein sequence ID" value="GBP90659.1"/>
    <property type="molecule type" value="Genomic_DNA"/>
</dbReference>
<accession>A0A4C1ZUF2</accession>
<evidence type="ECO:0000256" key="9">
    <source>
        <dbReference type="ARBA" id="ARBA00022848"/>
    </source>
</evidence>
<dbReference type="GO" id="GO:0016712">
    <property type="term" value="F:oxidoreductase activity, acting on paired donors, with incorporation or reduction of molecular oxygen, reduced flavin or flavoprotein as one donor, and incorporation of one atom of oxygen"/>
    <property type="evidence" value="ECO:0007669"/>
    <property type="project" value="UniProtKB-EC"/>
</dbReference>
<dbReference type="Proteomes" id="UP000299102">
    <property type="component" value="Unassembled WGS sequence"/>
</dbReference>
<evidence type="ECO:0000256" key="10">
    <source>
        <dbReference type="ARBA" id="ARBA00023002"/>
    </source>
</evidence>
<keyword evidence="6" id="KW-0349">Heme</keyword>
<keyword evidence="16" id="KW-1185">Reference proteome</keyword>
<dbReference type="GO" id="GO:0020037">
    <property type="term" value="F:heme binding"/>
    <property type="evidence" value="ECO:0007669"/>
    <property type="project" value="InterPro"/>
</dbReference>
<comment type="caution">
    <text evidence="15">The sequence shown here is derived from an EMBL/GenBank/DDBJ whole genome shotgun (WGS) entry which is preliminary data.</text>
</comment>
<comment type="subcellular location">
    <subcellularLocation>
        <location evidence="3">Endoplasmic reticulum membrane</location>
        <topology evidence="3">Peripheral membrane protein</topology>
    </subcellularLocation>
    <subcellularLocation>
        <location evidence="2">Microsome membrane</location>
        <topology evidence="2">Peripheral membrane protein</topology>
    </subcellularLocation>
</comment>
<dbReference type="STRING" id="151549.A0A4C1ZUF2"/>
<dbReference type="Gene3D" id="1.10.630.10">
    <property type="entry name" value="Cytochrome P450"/>
    <property type="match status" value="2"/>
</dbReference>